<dbReference type="eggNOG" id="COG2265">
    <property type="taxonomic scope" value="Bacteria"/>
</dbReference>
<evidence type="ECO:0000256" key="7">
    <source>
        <dbReference type="PROSITE-ProRule" id="PRU10015"/>
    </source>
</evidence>
<keyword evidence="3 6" id="KW-0808">Transferase</keyword>
<dbReference type="GO" id="GO:0051539">
    <property type="term" value="F:4 iron, 4 sulfur cluster binding"/>
    <property type="evidence" value="ECO:0007669"/>
    <property type="project" value="UniProtKB-KW"/>
</dbReference>
<feature type="binding site" evidence="6">
    <location>
        <position position="241"/>
    </location>
    <ligand>
        <name>S-adenosyl-L-methionine</name>
        <dbReference type="ChEBI" id="CHEBI:59789"/>
    </ligand>
</feature>
<organism evidence="8 9">
    <name type="scientific">Pseudooceanicola atlanticus</name>
    <dbReference type="NCBI Taxonomy" id="1461694"/>
    <lineage>
        <taxon>Bacteria</taxon>
        <taxon>Pseudomonadati</taxon>
        <taxon>Pseudomonadota</taxon>
        <taxon>Alphaproteobacteria</taxon>
        <taxon>Rhodobacterales</taxon>
        <taxon>Paracoccaceae</taxon>
        <taxon>Pseudooceanicola</taxon>
    </lineage>
</organism>
<dbReference type="Gene3D" id="3.40.50.150">
    <property type="entry name" value="Vaccinia Virus protein VP39"/>
    <property type="match status" value="1"/>
</dbReference>
<keyword evidence="9" id="KW-1185">Reference proteome</keyword>
<gene>
    <name evidence="8" type="ORF">ATO9_07915</name>
</gene>
<dbReference type="PANTHER" id="PTHR11061">
    <property type="entry name" value="RNA M5U METHYLTRANSFERASE"/>
    <property type="match status" value="1"/>
</dbReference>
<comment type="caution">
    <text evidence="8">The sequence shown here is derived from an EMBL/GenBank/DDBJ whole genome shotgun (WGS) entry which is preliminary data.</text>
</comment>
<dbReference type="RefSeq" id="WP_043747319.1">
    <property type="nucleotide sequence ID" value="NZ_AQQX01000002.1"/>
</dbReference>
<feature type="binding site" evidence="6">
    <location>
        <position position="288"/>
    </location>
    <ligand>
        <name>S-adenosyl-L-methionine</name>
        <dbReference type="ChEBI" id="CHEBI:59789"/>
    </ligand>
</feature>
<dbReference type="CDD" id="cd02440">
    <property type="entry name" value="AdoMet_MTases"/>
    <property type="match status" value="1"/>
</dbReference>
<dbReference type="PANTHER" id="PTHR11061:SF49">
    <property type="entry name" value="23S RRNA (URACIL(1939)-C(5))-METHYLTRANSFERASE RLMD"/>
    <property type="match status" value="1"/>
</dbReference>
<dbReference type="SUPFAM" id="SSF53335">
    <property type="entry name" value="S-adenosyl-L-methionine-dependent methyltransferases"/>
    <property type="match status" value="1"/>
</dbReference>
<accession>A0A0A0EG55</accession>
<dbReference type="Gene3D" id="2.40.50.140">
    <property type="entry name" value="Nucleic acid-binding proteins"/>
    <property type="match status" value="1"/>
</dbReference>
<dbReference type="InterPro" id="IPR012340">
    <property type="entry name" value="NA-bd_OB-fold"/>
</dbReference>
<evidence type="ECO:0000313" key="8">
    <source>
        <dbReference type="EMBL" id="KGM49921.1"/>
    </source>
</evidence>
<keyword evidence="1" id="KW-0479">Metal-binding</keyword>
<dbReference type="PROSITE" id="PS01230">
    <property type="entry name" value="TRMA_1"/>
    <property type="match status" value="1"/>
</dbReference>
<dbReference type="STRING" id="1461694.ATO9_07915"/>
<comment type="similarity">
    <text evidence="6">Belongs to the class I-like SAM-binding methyltransferase superfamily. RNA M5U methyltransferase family.</text>
</comment>
<proteinExistence type="inferred from homology"/>
<dbReference type="OrthoDB" id="9804590at2"/>
<evidence type="ECO:0000256" key="6">
    <source>
        <dbReference type="PROSITE-ProRule" id="PRU01024"/>
    </source>
</evidence>
<feature type="active site" evidence="7">
    <location>
        <position position="362"/>
    </location>
</feature>
<dbReference type="Gene3D" id="2.40.50.1070">
    <property type="match status" value="1"/>
</dbReference>
<sequence length="407" mass="43430">MSEHNIQRLGHHGDGIAPGPVFAPLTLPGEVVTGTLDGQRLTDVKVVTPSPDRVAAPCRHFRSCGGCSLQHAADDFVARWKVEIVAEALRAHGIEAEMAGIHVSPPRSRRRATLSARRTKKGALAGFHGRASGVIVEIPDCHLLHPDLMRALPVAEALATTAGSRKGELSVQVTLSESGLDVAVSGGKELESSLEITLAQEAEWLDLARLAWDGEVIAMRRPPFQQFGAARVVPPPGAFLQATQDGEAALLAAVREITDGAKRIADLFAGCGTFALPLAEGAEVHAVEGDRAMTQALDRGWREAQGLKKVTTEARDLFRNPMLSDEFRKIDAVVIDPPRAGAEAQIAELAAAKVPVIAHVSCNPVTFARDAARLIAAGYRMGPVRVVDQFRWSAHVELVAGFRLTSS</sequence>
<dbReference type="Pfam" id="PF05958">
    <property type="entry name" value="tRNA_U5-meth_tr"/>
    <property type="match status" value="1"/>
</dbReference>
<dbReference type="GO" id="GO:0070041">
    <property type="term" value="F:rRNA (uridine-C5-)-methyltransferase activity"/>
    <property type="evidence" value="ECO:0007669"/>
    <property type="project" value="TreeGrafter"/>
</dbReference>
<evidence type="ECO:0000256" key="1">
    <source>
        <dbReference type="ARBA" id="ARBA00022485"/>
    </source>
</evidence>
<evidence type="ECO:0000256" key="4">
    <source>
        <dbReference type="ARBA" id="ARBA00022691"/>
    </source>
</evidence>
<keyword evidence="5" id="KW-0411">Iron-sulfur</keyword>
<keyword evidence="1" id="KW-0408">Iron</keyword>
<dbReference type="InterPro" id="IPR029063">
    <property type="entry name" value="SAM-dependent_MTases_sf"/>
</dbReference>
<feature type="binding site" evidence="6">
    <location>
        <position position="268"/>
    </location>
    <ligand>
        <name>S-adenosyl-L-methionine</name>
        <dbReference type="ChEBI" id="CHEBI:59789"/>
    </ligand>
</feature>
<protein>
    <submittedName>
        <fullName evidence="8">RNA methyltransferase</fullName>
    </submittedName>
</protein>
<dbReference type="InterPro" id="IPR030390">
    <property type="entry name" value="MeTrfase_TrmA_AS"/>
</dbReference>
<name>A0A0A0EG55_9RHOB</name>
<evidence type="ECO:0000256" key="2">
    <source>
        <dbReference type="ARBA" id="ARBA00022603"/>
    </source>
</evidence>
<reference evidence="8 9" key="1">
    <citation type="journal article" date="2015" name="Antonie Van Leeuwenhoek">
        <title>Pseudooceanicola atlanticus gen. nov. sp. nov., isolated from surface seawater of the Atlantic Ocean and reclassification of Oceanicola batsensis, Oceanicola marinus, Oceanicola nitratireducens, Oceanicola nanhaiensis, Oceanicola antarcticus and Oceanicola flagellatus, as Pseudooceanicola batsensis comb. nov., Pseudooceanicola marinus comb. nov., Pseudooceanicola nitratireducens comb. nov., Pseudooceanicola nanhaiensis comb. nov., Pseudooceanicola antarcticus comb. nov., and Pseudooceanicola flagellatus comb. nov.</title>
        <authorList>
            <person name="Lai Q."/>
            <person name="Li G."/>
            <person name="Liu X."/>
            <person name="Du Y."/>
            <person name="Sun F."/>
            <person name="Shao Z."/>
        </authorList>
    </citation>
    <scope>NUCLEOTIDE SEQUENCE [LARGE SCALE GENOMIC DNA]</scope>
    <source>
        <strain evidence="8 9">22II-s11g</strain>
    </source>
</reference>
<feature type="active site" description="Nucleophile" evidence="6">
    <location>
        <position position="362"/>
    </location>
</feature>
<dbReference type="PROSITE" id="PS51687">
    <property type="entry name" value="SAM_MT_RNA_M5U"/>
    <property type="match status" value="1"/>
</dbReference>
<feature type="binding site" evidence="6">
    <location>
        <position position="336"/>
    </location>
    <ligand>
        <name>S-adenosyl-L-methionine</name>
        <dbReference type="ChEBI" id="CHEBI:59789"/>
    </ligand>
</feature>
<dbReference type="InterPro" id="IPR010280">
    <property type="entry name" value="U5_MeTrfase_fam"/>
</dbReference>
<evidence type="ECO:0000313" key="9">
    <source>
        <dbReference type="Proteomes" id="UP000030004"/>
    </source>
</evidence>
<keyword evidence="1" id="KW-0004">4Fe-4S</keyword>
<evidence type="ECO:0000256" key="3">
    <source>
        <dbReference type="ARBA" id="ARBA00022679"/>
    </source>
</evidence>
<keyword evidence="2 6" id="KW-0489">Methyltransferase</keyword>
<keyword evidence="4 6" id="KW-0949">S-adenosyl-L-methionine</keyword>
<dbReference type="Proteomes" id="UP000030004">
    <property type="component" value="Unassembled WGS sequence"/>
</dbReference>
<dbReference type="EMBL" id="AQQX01000002">
    <property type="protein sequence ID" value="KGM49921.1"/>
    <property type="molecule type" value="Genomic_DNA"/>
</dbReference>
<evidence type="ECO:0000256" key="5">
    <source>
        <dbReference type="ARBA" id="ARBA00023014"/>
    </source>
</evidence>
<dbReference type="GO" id="GO:0070475">
    <property type="term" value="P:rRNA base methylation"/>
    <property type="evidence" value="ECO:0007669"/>
    <property type="project" value="TreeGrafter"/>
</dbReference>
<dbReference type="AlphaFoldDB" id="A0A0A0EG55"/>